<name>E6K8T2_9BACT</name>
<dbReference type="GeneID" id="93536742"/>
<dbReference type="AlphaFoldDB" id="E6K8T2"/>
<proteinExistence type="predicted"/>
<gene>
    <name evidence="1" type="ORF">HMPREF6485_2018</name>
</gene>
<comment type="caution">
    <text evidence="1">The sequence shown here is derived from an EMBL/GenBank/DDBJ whole genome shotgun (WGS) entry which is preliminary data.</text>
</comment>
<keyword evidence="2" id="KW-1185">Reference proteome</keyword>
<evidence type="ECO:0000313" key="1">
    <source>
        <dbReference type="EMBL" id="EFU30057.1"/>
    </source>
</evidence>
<reference evidence="1 2" key="1">
    <citation type="submission" date="2010-10" db="EMBL/GenBank/DDBJ databases">
        <authorList>
            <person name="Muzny D."/>
            <person name="Qin X."/>
            <person name="Deng J."/>
            <person name="Jiang H."/>
            <person name="Liu Y."/>
            <person name="Qu J."/>
            <person name="Song X.-Z."/>
            <person name="Zhang L."/>
            <person name="Thornton R."/>
            <person name="Coyle M."/>
            <person name="Francisco L."/>
            <person name="Jackson L."/>
            <person name="Javaid M."/>
            <person name="Korchina V."/>
            <person name="Kovar C."/>
            <person name="Mata R."/>
            <person name="Mathew T."/>
            <person name="Ngo R."/>
            <person name="Nguyen L."/>
            <person name="Nguyen N."/>
            <person name="Okwuonu G."/>
            <person name="Ongeri F."/>
            <person name="Pham C."/>
            <person name="Simmons D."/>
            <person name="Wilczek-Boney K."/>
            <person name="Hale W."/>
            <person name="Jakkamsetti A."/>
            <person name="Pham P."/>
            <person name="Ruth R."/>
            <person name="San Lucas F."/>
            <person name="Warren J."/>
            <person name="Zhang J."/>
            <person name="Zhao Z."/>
            <person name="Zhou C."/>
            <person name="Zhu D."/>
            <person name="Lee S."/>
            <person name="Bess C."/>
            <person name="Blankenburg K."/>
            <person name="Forbes L."/>
            <person name="Fu Q."/>
            <person name="Gubbala S."/>
            <person name="Hirani K."/>
            <person name="Jayaseelan J.C."/>
            <person name="Lara F."/>
            <person name="Munidasa M."/>
            <person name="Palculict T."/>
            <person name="Patil S."/>
            <person name="Pu L.-L."/>
            <person name="Saada N."/>
            <person name="Tang L."/>
            <person name="Weissenberger G."/>
            <person name="Zhu Y."/>
            <person name="Hemphill L."/>
            <person name="Shang Y."/>
            <person name="Youmans B."/>
            <person name="Ayvaz T."/>
            <person name="Ross M."/>
            <person name="Santibanez J."/>
            <person name="Aqrawi P."/>
            <person name="Gross S."/>
            <person name="Joshi V."/>
            <person name="Fowler G."/>
            <person name="Nazareth L."/>
            <person name="Reid J."/>
            <person name="Worley K."/>
            <person name="Petrosino J."/>
            <person name="Highlander S."/>
            <person name="Gibbs R."/>
        </authorList>
    </citation>
    <scope>NUCLEOTIDE SEQUENCE [LARGE SCALE GENOMIC DNA]</scope>
    <source>
        <strain evidence="1 2">ATCC 33574</strain>
    </source>
</reference>
<dbReference type="RefSeq" id="WP_004346125.1">
    <property type="nucleotide sequence ID" value="NZ_GL586311.1"/>
</dbReference>
<dbReference type="EMBL" id="AEPD01000031">
    <property type="protein sequence ID" value="EFU30057.1"/>
    <property type="molecule type" value="Genomic_DNA"/>
</dbReference>
<dbReference type="STRING" id="873513.HMPREF6485_2018"/>
<dbReference type="Proteomes" id="UP000003112">
    <property type="component" value="Unassembled WGS sequence"/>
</dbReference>
<protein>
    <submittedName>
        <fullName evidence="1">Uncharacterized protein</fullName>
    </submittedName>
</protein>
<sequence>MNKNEKMFKDCVETAFCFFHQKLQVYSGMVSDGQADDIEQAIATYVNGMNGELYGLLAAERKGFLLEHATFQSDLIDAVRQLENML</sequence>
<accession>E6K8T2</accession>
<organism evidence="1 2">
    <name type="scientific">Segatella buccae ATCC 33574</name>
    <dbReference type="NCBI Taxonomy" id="873513"/>
    <lineage>
        <taxon>Bacteria</taxon>
        <taxon>Pseudomonadati</taxon>
        <taxon>Bacteroidota</taxon>
        <taxon>Bacteroidia</taxon>
        <taxon>Bacteroidales</taxon>
        <taxon>Prevotellaceae</taxon>
        <taxon>Segatella</taxon>
    </lineage>
</organism>
<evidence type="ECO:0000313" key="2">
    <source>
        <dbReference type="Proteomes" id="UP000003112"/>
    </source>
</evidence>
<dbReference type="HOGENOM" id="CLU_2555506_0_0_10"/>